<dbReference type="Proteomes" id="UP000008370">
    <property type="component" value="Unassembled WGS sequence"/>
</dbReference>
<keyword evidence="3" id="KW-1185">Reference proteome</keyword>
<dbReference type="KEGG" id="pco:PHACADRAFT_143274"/>
<name>K5VUK4_PHACS</name>
<feature type="region of interest" description="Disordered" evidence="1">
    <location>
        <begin position="22"/>
        <end position="53"/>
    </location>
</feature>
<evidence type="ECO:0000256" key="1">
    <source>
        <dbReference type="SAM" id="MobiDB-lite"/>
    </source>
</evidence>
<accession>K5VUK4</accession>
<evidence type="ECO:0000313" key="3">
    <source>
        <dbReference type="Proteomes" id="UP000008370"/>
    </source>
</evidence>
<dbReference type="RefSeq" id="XP_007395554.1">
    <property type="nucleotide sequence ID" value="XM_007395492.1"/>
</dbReference>
<organism evidence="2 3">
    <name type="scientific">Phanerochaete carnosa (strain HHB-10118-sp)</name>
    <name type="common">White-rot fungus</name>
    <name type="synonym">Peniophora carnosa</name>
    <dbReference type="NCBI Taxonomy" id="650164"/>
    <lineage>
        <taxon>Eukaryota</taxon>
        <taxon>Fungi</taxon>
        <taxon>Dikarya</taxon>
        <taxon>Basidiomycota</taxon>
        <taxon>Agaricomycotina</taxon>
        <taxon>Agaricomycetes</taxon>
        <taxon>Polyporales</taxon>
        <taxon>Phanerochaetaceae</taxon>
        <taxon>Phanerochaete</taxon>
    </lineage>
</organism>
<proteinExistence type="predicted"/>
<dbReference type="HOGENOM" id="CLU_858193_0_0_1"/>
<dbReference type="EMBL" id="JH930472">
    <property type="protein sequence ID" value="EKM55218.1"/>
    <property type="molecule type" value="Genomic_DNA"/>
</dbReference>
<evidence type="ECO:0000313" key="2">
    <source>
        <dbReference type="EMBL" id="EKM55218.1"/>
    </source>
</evidence>
<protein>
    <submittedName>
        <fullName evidence="2">Uncharacterized protein</fullName>
    </submittedName>
</protein>
<dbReference type="GeneID" id="18908591"/>
<gene>
    <name evidence="2" type="ORF">PHACADRAFT_143274</name>
</gene>
<dbReference type="OrthoDB" id="3268967at2759"/>
<dbReference type="AlphaFoldDB" id="K5VUK4"/>
<reference evidence="2 3" key="1">
    <citation type="journal article" date="2012" name="BMC Genomics">
        <title>Comparative genomics of the white-rot fungi, Phanerochaete carnosa and P. chrysosporium, to elucidate the genetic basis of the distinct wood types they colonize.</title>
        <authorList>
            <person name="Suzuki H."/>
            <person name="MacDonald J."/>
            <person name="Syed K."/>
            <person name="Salamov A."/>
            <person name="Hori C."/>
            <person name="Aerts A."/>
            <person name="Henrissat B."/>
            <person name="Wiebenga A."/>
            <person name="vanKuyk P.A."/>
            <person name="Barry K."/>
            <person name="Lindquist E."/>
            <person name="LaButti K."/>
            <person name="Lapidus A."/>
            <person name="Lucas S."/>
            <person name="Coutinho P."/>
            <person name="Gong Y."/>
            <person name="Samejima M."/>
            <person name="Mahadevan R."/>
            <person name="Abou-Zaid M."/>
            <person name="de Vries R.P."/>
            <person name="Igarashi K."/>
            <person name="Yadav J.S."/>
            <person name="Grigoriev I.V."/>
            <person name="Master E.R."/>
        </authorList>
    </citation>
    <scope>NUCLEOTIDE SEQUENCE [LARGE SCALE GENOMIC DNA]</scope>
    <source>
        <strain evidence="2 3">HHB-10118-sp</strain>
    </source>
</reference>
<feature type="compositionally biased region" description="Basic and acidic residues" evidence="1">
    <location>
        <begin position="39"/>
        <end position="53"/>
    </location>
</feature>
<dbReference type="STRING" id="650164.K5VUK4"/>
<dbReference type="InParanoid" id="K5VUK4"/>
<sequence>MAVDDQILPPLTNEDLDRLAALNQPTAGTLAPIPAGDAPNHDETSDRDAEGEVDHDFLDYVDVAKPPSTLVPEAKAEAHGSISLDQAANEFESLKVMLEEPEPVLPPAPKEPLINPIDAPLGNGNARSSSSFAAWKKYTIFDKPFAGPSEQSPISPLAEQPETASLALLILINASVRIPVILKDIHPSTNSTRKRLDEVTAEVQSMSQGAPGKFYKGQAVADVIKALICGGSNARVVLQEGVDANVKESFDRFNSRLKDGSLFVAVFGSQVLAFCSSESSELVAKLGASPNLVGLGENVLVSEVLIGDDSAYIDAIMNAKDEPW</sequence>